<dbReference type="SUPFAM" id="SSF48403">
    <property type="entry name" value="Ankyrin repeat"/>
    <property type="match status" value="1"/>
</dbReference>
<feature type="compositionally biased region" description="Low complexity" evidence="3">
    <location>
        <begin position="134"/>
        <end position="145"/>
    </location>
</feature>
<accession>A0A9W7AP79</accession>
<sequence>MDWLNQATAALNDSKQSNQDWERRRNTDFNIEFNRPSSLSEIDSKMSAKTAIFDAQLDGMTAASKVRRDAEEEVHNVERAMLTKKKDKKDKKDKKTNKEGTPTKLGKLPVKRMDEFKMEQQTKKKRRKSLNQEAAVAVGPSVAPPHAHKNPAPTQTQKGQVVHKTKMTIDGSLYSITLFQSENHIAFSVVDNLTNEAHKVKTKSKANHLTSKSLREKEFYYDELLSRLSFKAINTSKVSDSNQPRYMQNTGQPQTKKLVLLKLNEINKGGGRAGGESSGVFGGAPFFKESLPIGDIIADCTAHANEHSVKLTFVDSIYNTSTSYMFPACALVKLSQLKVKNSTGAGLDKKAPVLGSKIPSKNLQAVKNLCAKLIILRSSEIREGNADDTGEELTLVVPKQIRDLINDSIYEHEKAVQIQSAFRMHINYVAFKPKMEGYLSRHNGATTIQKLWRKGLSRMLFKERKMEYKSAVAVQKRIRICNAKSRVEEMRLRRKCVVLIQGRVRVMMCKKIKEVKAEVKAAAERAEVERVAAAKADVERVAAEKAAAEKAEAERVAAEKATVAIQNRIRICNAVSRVDDMRLCKKSAILIQDRVRIMVSRKIMQVKAAAKKAADERAAAEKAAAKKAAEEKAAEEKAEAERVEAAKADVERVAAERAAAEKAEAERVAAFNAAVAIQNRIRICNAASRVDDMRLCKKSAILIQGRVRIMMSRMLVKAKAAAKVEVERVAAERAEAERVEAERVAAVLAAVEKAKVERVAAERAAAEKAEAERVAAFNAAAKAEVERVAAEKAATEKAEAERVAAFNAAVAIQKRIRICNAASRVDDMRLCNKSAILIQGRVRITMCRKLVKAKAAAKKAVDERAAAENAVSSAVVIQKYFRRYAGTLYVENLKKIEKNINDMKLKLKKLESSIVIQKYTRKCILARNVIASLRGIRKKEEEKKRTRDKLVYDSSVLIQKRIRICNAMVRVEGMREALRSAILIQGRVRIMGGKKELEIRARAKREKEVVEAKAEAERVEGERVEAERVEAGRVEVERMEAERVEAERAAVEKLERESSVVVQSAWRVYWSRRLLKKRRDKMFEVARALNEKRGFSAVRIQTKIRACLARWRVEGLRAERLGALKIQSVIRQRQGATKVRGVRRRIKGAKLIQTVWRGKSAKAKFMHLLELHNAAMYIQCQARIIFSKNIAAERRARLDGVKWGKMILIQKNARMALARWAVAEMRERGVSALTIQMAVRCWVAREHLKNKKFFHARYVKKIVLVQSLVRQKQSAGYTKQWQDWWAWEEVNAVIIQARVRGIKARREIFEWQDYWKKYALVSKIQARARGMRVRKEYFFEPKEVRPKSPLFFSWVRHQRFDDLQEVLDWQPTFTESVCEGEGEEFDVDMRAHGGRTLLMTAAQIGCKRIVKDLIKAGCDKDAVNEDGNSACHMAFLYGFADLGYYMIDTMDCDDGIENEGGLDCYAMSGGLVEGKRPDMYLGDGALGSDIKLVYDGGDKNGIG</sequence>
<evidence type="ECO:0000313" key="5">
    <source>
        <dbReference type="Proteomes" id="UP001162640"/>
    </source>
</evidence>
<protein>
    <submittedName>
        <fullName evidence="4">Uncharacterized protein</fullName>
    </submittedName>
</protein>
<feature type="repeat" description="ANK" evidence="1">
    <location>
        <begin position="1393"/>
        <end position="1425"/>
    </location>
</feature>
<feature type="region of interest" description="Disordered" evidence="3">
    <location>
        <begin position="66"/>
        <end position="106"/>
    </location>
</feature>
<dbReference type="Pfam" id="PF00612">
    <property type="entry name" value="IQ"/>
    <property type="match status" value="2"/>
</dbReference>
<evidence type="ECO:0000313" key="4">
    <source>
        <dbReference type="EMBL" id="GMH72653.1"/>
    </source>
</evidence>
<dbReference type="InterPro" id="IPR002110">
    <property type="entry name" value="Ankyrin_rpt"/>
</dbReference>
<evidence type="ECO:0000256" key="3">
    <source>
        <dbReference type="SAM" id="MobiDB-lite"/>
    </source>
</evidence>
<dbReference type="PROSITE" id="PS50088">
    <property type="entry name" value="ANK_REPEAT"/>
    <property type="match status" value="1"/>
</dbReference>
<dbReference type="SMART" id="SM00015">
    <property type="entry name" value="IQ"/>
    <property type="match status" value="11"/>
</dbReference>
<dbReference type="InterPro" id="IPR036770">
    <property type="entry name" value="Ankyrin_rpt-contain_sf"/>
</dbReference>
<dbReference type="PANTHER" id="PTHR46844">
    <property type="entry name" value="SLR5058 PROTEIN"/>
    <property type="match status" value="1"/>
</dbReference>
<organism evidence="4 5">
    <name type="scientific">Triparma laevis f. inornata</name>
    <dbReference type="NCBI Taxonomy" id="1714386"/>
    <lineage>
        <taxon>Eukaryota</taxon>
        <taxon>Sar</taxon>
        <taxon>Stramenopiles</taxon>
        <taxon>Ochrophyta</taxon>
        <taxon>Bolidophyceae</taxon>
        <taxon>Parmales</taxon>
        <taxon>Triparmaceae</taxon>
        <taxon>Triparma</taxon>
    </lineage>
</organism>
<evidence type="ECO:0000256" key="1">
    <source>
        <dbReference type="PROSITE-ProRule" id="PRU00023"/>
    </source>
</evidence>
<dbReference type="InterPro" id="IPR000048">
    <property type="entry name" value="IQ_motif_EF-hand-BS"/>
</dbReference>
<feature type="coiled-coil region" evidence="2">
    <location>
        <begin position="719"/>
        <end position="798"/>
    </location>
</feature>
<dbReference type="PANTHER" id="PTHR46844:SF1">
    <property type="entry name" value="SLR5058 PROTEIN"/>
    <property type="match status" value="1"/>
</dbReference>
<comment type="caution">
    <text evidence="4">The sequence shown here is derived from an EMBL/GenBank/DDBJ whole genome shotgun (WGS) entry which is preliminary data.</text>
</comment>
<feature type="compositionally biased region" description="Basic residues" evidence="3">
    <location>
        <begin position="82"/>
        <end position="95"/>
    </location>
</feature>
<gene>
    <name evidence="4" type="ORF">TL16_g05971</name>
</gene>
<keyword evidence="1" id="KW-0040">ANK repeat</keyword>
<proteinExistence type="predicted"/>
<dbReference type="Gene3D" id="1.20.5.190">
    <property type="match status" value="2"/>
</dbReference>
<feature type="coiled-coil region" evidence="2">
    <location>
        <begin position="509"/>
        <end position="568"/>
    </location>
</feature>
<feature type="region of interest" description="Disordered" evidence="3">
    <location>
        <begin position="1"/>
        <end position="25"/>
    </location>
</feature>
<dbReference type="Proteomes" id="UP001162640">
    <property type="component" value="Unassembled WGS sequence"/>
</dbReference>
<dbReference type="PROSITE" id="PS50096">
    <property type="entry name" value="IQ"/>
    <property type="match status" value="5"/>
</dbReference>
<reference evidence="5" key="1">
    <citation type="journal article" date="2023" name="Commun. Biol.">
        <title>Genome analysis of Parmales, the sister group of diatoms, reveals the evolutionary specialization of diatoms from phago-mixotrophs to photoautotrophs.</title>
        <authorList>
            <person name="Ban H."/>
            <person name="Sato S."/>
            <person name="Yoshikawa S."/>
            <person name="Yamada K."/>
            <person name="Nakamura Y."/>
            <person name="Ichinomiya M."/>
            <person name="Sato N."/>
            <person name="Blanc-Mathieu R."/>
            <person name="Endo H."/>
            <person name="Kuwata A."/>
            <person name="Ogata H."/>
        </authorList>
    </citation>
    <scope>NUCLEOTIDE SEQUENCE [LARGE SCALE GENOMIC DNA]</scope>
</reference>
<feature type="coiled-coil region" evidence="2">
    <location>
        <begin position="850"/>
        <end position="913"/>
    </location>
</feature>
<evidence type="ECO:0000256" key="2">
    <source>
        <dbReference type="SAM" id="Coils"/>
    </source>
</evidence>
<name>A0A9W7AP79_9STRA</name>
<feature type="region of interest" description="Disordered" evidence="3">
    <location>
        <begin position="119"/>
        <end position="161"/>
    </location>
</feature>
<dbReference type="Gene3D" id="1.25.40.20">
    <property type="entry name" value="Ankyrin repeat-containing domain"/>
    <property type="match status" value="1"/>
</dbReference>
<feature type="compositionally biased region" description="Basic and acidic residues" evidence="3">
    <location>
        <begin position="66"/>
        <end position="78"/>
    </location>
</feature>
<feature type="compositionally biased region" description="Polar residues" evidence="3">
    <location>
        <begin position="1"/>
        <end position="19"/>
    </location>
</feature>
<feature type="coiled-coil region" evidence="2">
    <location>
        <begin position="603"/>
        <end position="663"/>
    </location>
</feature>
<keyword evidence="2" id="KW-0175">Coiled coil</keyword>
<feature type="coiled-coil region" evidence="2">
    <location>
        <begin position="1000"/>
        <end position="1057"/>
    </location>
</feature>
<dbReference type="EMBL" id="BLQM01000178">
    <property type="protein sequence ID" value="GMH72653.1"/>
    <property type="molecule type" value="Genomic_DNA"/>
</dbReference>